<accession>A0A9D4YQ61</accession>
<comment type="caution">
    <text evidence="1">The sequence shown here is derived from an EMBL/GenBank/DDBJ whole genome shotgun (WGS) entry which is preliminary data.</text>
</comment>
<sequence length="140" mass="16247">MYEVFKEFEEIDEVIIPSKRDIQGKHYEFVIFLNAENKRLLATKLDNVFIGSHKLFANLPRFQITRWVELLEIRGEISKGNKRLWAKKNVEVSSKFRENASDFGVKGFEDDVVHMEAIMCSEARDDGSQNHREEINGGSP</sequence>
<gene>
    <name evidence="1" type="ORF">KIW84_011083</name>
</gene>
<protein>
    <submittedName>
        <fullName evidence="1">Uncharacterized protein</fullName>
    </submittedName>
</protein>
<evidence type="ECO:0000313" key="1">
    <source>
        <dbReference type="EMBL" id="KAI5441886.1"/>
    </source>
</evidence>
<dbReference type="Gramene" id="Psat1g042320.1">
    <property type="protein sequence ID" value="Psat1g042320.1.cds"/>
    <property type="gene ID" value="Psat1g042320"/>
</dbReference>
<name>A0A9D4YQ61_PEA</name>
<organism evidence="1 2">
    <name type="scientific">Pisum sativum</name>
    <name type="common">Garden pea</name>
    <name type="synonym">Lathyrus oleraceus</name>
    <dbReference type="NCBI Taxonomy" id="3888"/>
    <lineage>
        <taxon>Eukaryota</taxon>
        <taxon>Viridiplantae</taxon>
        <taxon>Streptophyta</taxon>
        <taxon>Embryophyta</taxon>
        <taxon>Tracheophyta</taxon>
        <taxon>Spermatophyta</taxon>
        <taxon>Magnoliopsida</taxon>
        <taxon>eudicotyledons</taxon>
        <taxon>Gunneridae</taxon>
        <taxon>Pentapetalae</taxon>
        <taxon>rosids</taxon>
        <taxon>fabids</taxon>
        <taxon>Fabales</taxon>
        <taxon>Fabaceae</taxon>
        <taxon>Papilionoideae</taxon>
        <taxon>50 kb inversion clade</taxon>
        <taxon>NPAAA clade</taxon>
        <taxon>Hologalegina</taxon>
        <taxon>IRL clade</taxon>
        <taxon>Fabeae</taxon>
        <taxon>Lathyrus</taxon>
    </lineage>
</organism>
<dbReference type="SUPFAM" id="SSF54928">
    <property type="entry name" value="RNA-binding domain, RBD"/>
    <property type="match status" value="1"/>
</dbReference>
<dbReference type="EMBL" id="JAMSHJ010000001">
    <property type="protein sequence ID" value="KAI5441886.1"/>
    <property type="molecule type" value="Genomic_DNA"/>
</dbReference>
<dbReference type="Proteomes" id="UP001058974">
    <property type="component" value="Chromosome 1"/>
</dbReference>
<dbReference type="Gramene" id="Psat01G0108300-T1">
    <property type="protein sequence ID" value="KAI5441886.1"/>
    <property type="gene ID" value="KIW84_011083"/>
</dbReference>
<dbReference type="AlphaFoldDB" id="A0A9D4YQ61"/>
<evidence type="ECO:0000313" key="2">
    <source>
        <dbReference type="Proteomes" id="UP001058974"/>
    </source>
</evidence>
<keyword evidence="2" id="KW-1185">Reference proteome</keyword>
<proteinExistence type="predicted"/>
<dbReference type="InterPro" id="IPR035979">
    <property type="entry name" value="RBD_domain_sf"/>
</dbReference>
<reference evidence="1 2" key="1">
    <citation type="journal article" date="2022" name="Nat. Genet.">
        <title>Improved pea reference genome and pan-genome highlight genomic features and evolutionary characteristics.</title>
        <authorList>
            <person name="Yang T."/>
            <person name="Liu R."/>
            <person name="Luo Y."/>
            <person name="Hu S."/>
            <person name="Wang D."/>
            <person name="Wang C."/>
            <person name="Pandey M.K."/>
            <person name="Ge S."/>
            <person name="Xu Q."/>
            <person name="Li N."/>
            <person name="Li G."/>
            <person name="Huang Y."/>
            <person name="Saxena R.K."/>
            <person name="Ji Y."/>
            <person name="Li M."/>
            <person name="Yan X."/>
            <person name="He Y."/>
            <person name="Liu Y."/>
            <person name="Wang X."/>
            <person name="Xiang C."/>
            <person name="Varshney R.K."/>
            <person name="Ding H."/>
            <person name="Gao S."/>
            <person name="Zong X."/>
        </authorList>
    </citation>
    <scope>NUCLEOTIDE SEQUENCE [LARGE SCALE GENOMIC DNA]</scope>
    <source>
        <strain evidence="1 2">cv. Zhongwan 6</strain>
    </source>
</reference>
<dbReference type="CDD" id="cd00590">
    <property type="entry name" value="RRM_SF"/>
    <property type="match status" value="1"/>
</dbReference>
<dbReference type="GO" id="GO:0003676">
    <property type="term" value="F:nucleic acid binding"/>
    <property type="evidence" value="ECO:0007669"/>
    <property type="project" value="InterPro"/>
</dbReference>